<proteinExistence type="predicted"/>
<protein>
    <submittedName>
        <fullName evidence="1">Unannotated protein</fullName>
    </submittedName>
</protein>
<dbReference type="EMBL" id="CAESAJ010000002">
    <property type="protein sequence ID" value="CAB4329629.1"/>
    <property type="molecule type" value="Genomic_DNA"/>
</dbReference>
<dbReference type="AlphaFoldDB" id="A0A6J5YNY4"/>
<reference evidence="1" key="1">
    <citation type="submission" date="2020-05" db="EMBL/GenBank/DDBJ databases">
        <authorList>
            <person name="Chiriac C."/>
            <person name="Salcher M."/>
            <person name="Ghai R."/>
            <person name="Kavagutti S V."/>
        </authorList>
    </citation>
    <scope>NUCLEOTIDE SEQUENCE</scope>
</reference>
<accession>A0A6J5YNY4</accession>
<sequence>MILNDVLEGVGRAVGLIVKFVGSATANEPNGSAPEVWVAGMFVPFACTAVGVEVTKPTE</sequence>
<gene>
    <name evidence="1" type="ORF">UFOPK3770_00049</name>
</gene>
<organism evidence="1">
    <name type="scientific">freshwater metagenome</name>
    <dbReference type="NCBI Taxonomy" id="449393"/>
    <lineage>
        <taxon>unclassified sequences</taxon>
        <taxon>metagenomes</taxon>
        <taxon>ecological metagenomes</taxon>
    </lineage>
</organism>
<name>A0A6J5YNY4_9ZZZZ</name>
<evidence type="ECO:0000313" key="1">
    <source>
        <dbReference type="EMBL" id="CAB4329629.1"/>
    </source>
</evidence>